<dbReference type="OrthoDB" id="1665297at2"/>
<dbReference type="Proteomes" id="UP000323646">
    <property type="component" value="Unassembled WGS sequence"/>
</dbReference>
<keyword evidence="1" id="KW-0966">Cell projection</keyword>
<accession>A0A5D6VYF4</accession>
<dbReference type="InterPro" id="IPR007809">
    <property type="entry name" value="FlgN-like"/>
</dbReference>
<dbReference type="AlphaFoldDB" id="A0A5D6VYF4"/>
<gene>
    <name evidence="1" type="ORF">FZ040_11935</name>
</gene>
<dbReference type="Gene3D" id="1.20.58.300">
    <property type="entry name" value="FlgN-like"/>
    <property type="match status" value="1"/>
</dbReference>
<protein>
    <submittedName>
        <fullName evidence="1">Flagellar protein FlgN</fullName>
    </submittedName>
</protein>
<keyword evidence="1" id="KW-0969">Cilium</keyword>
<comment type="caution">
    <text evidence="1">The sequence shown here is derived from an EMBL/GenBank/DDBJ whole genome shotgun (WGS) entry which is preliminary data.</text>
</comment>
<proteinExistence type="predicted"/>
<keyword evidence="2" id="KW-1185">Reference proteome</keyword>
<dbReference type="GO" id="GO:0044780">
    <property type="term" value="P:bacterial-type flagellum assembly"/>
    <property type="evidence" value="ECO:0007669"/>
    <property type="project" value="InterPro"/>
</dbReference>
<sequence>MMNEVVKLLRTQLMLSTECLEKLQAIKTALKENSAGKGVTEAVQAIEPTLAKLGQLEKLTREFLEQTGKKRLTAYAAGMPDSVERDAVMRLLARIQGLDERLQRELASTQALLKRSKEFVDFHINVMTQTAANDTYAPPGAPEVENRRGIKMFDANV</sequence>
<dbReference type="EMBL" id="VTOY01000015">
    <property type="protein sequence ID" value="TYZ20322.1"/>
    <property type="molecule type" value="Genomic_DNA"/>
</dbReference>
<dbReference type="Pfam" id="PF05130">
    <property type="entry name" value="FlgN"/>
    <property type="match status" value="1"/>
</dbReference>
<name>A0A5D6VYF4_9FIRM</name>
<reference evidence="1 2" key="1">
    <citation type="submission" date="2019-08" db="EMBL/GenBank/DDBJ databases">
        <title>Selenomonas sp. mPRGC5 and Selenomonas sp. mPRGC8 isolated from ruminal fluid of dairy goat (Capra hircus).</title>
        <authorList>
            <person name="Poothong S."/>
            <person name="Nuengjamnong C."/>
            <person name="Tanasupawat S."/>
        </authorList>
    </citation>
    <scope>NUCLEOTIDE SEQUENCE [LARGE SCALE GENOMIC DNA]</scope>
    <source>
        <strain evidence="2">mPRGC5</strain>
    </source>
</reference>
<evidence type="ECO:0000313" key="2">
    <source>
        <dbReference type="Proteomes" id="UP000323646"/>
    </source>
</evidence>
<keyword evidence="1" id="KW-0282">Flagellum</keyword>
<evidence type="ECO:0000313" key="1">
    <source>
        <dbReference type="EMBL" id="TYZ20322.1"/>
    </source>
</evidence>
<organism evidence="1 2">
    <name type="scientific">Selenomonas ruminis</name>
    <dbReference type="NCBI Taxonomy" id="2593411"/>
    <lineage>
        <taxon>Bacteria</taxon>
        <taxon>Bacillati</taxon>
        <taxon>Bacillota</taxon>
        <taxon>Negativicutes</taxon>
        <taxon>Selenomonadales</taxon>
        <taxon>Selenomonadaceae</taxon>
        <taxon>Selenomonas</taxon>
    </lineage>
</organism>